<dbReference type="PANTHER" id="PTHR46390:SF1">
    <property type="entry name" value="MANNOSE-1-PHOSPHATE GUANYLYLTRANSFERASE"/>
    <property type="match status" value="1"/>
</dbReference>
<dbReference type="InterPro" id="IPR005835">
    <property type="entry name" value="NTP_transferase_dom"/>
</dbReference>
<dbReference type="SUPFAM" id="SSF159283">
    <property type="entry name" value="Guanosine diphospho-D-mannose pyrophosphorylase/mannose-6-phosphate isomerase linker domain"/>
    <property type="match status" value="1"/>
</dbReference>
<evidence type="ECO:0000313" key="3">
    <source>
        <dbReference type="EMBL" id="GAA3570613.1"/>
    </source>
</evidence>
<dbReference type="RefSeq" id="WP_204913328.1">
    <property type="nucleotide sequence ID" value="NZ_BAAAYR010000004.1"/>
</dbReference>
<keyword evidence="4" id="KW-1185">Reference proteome</keyword>
<dbReference type="GO" id="GO:0016779">
    <property type="term" value="F:nucleotidyltransferase activity"/>
    <property type="evidence" value="ECO:0007669"/>
    <property type="project" value="UniProtKB-KW"/>
</dbReference>
<evidence type="ECO:0000259" key="1">
    <source>
        <dbReference type="Pfam" id="PF00483"/>
    </source>
</evidence>
<name>A0ABP6XQF9_9ACTN</name>
<dbReference type="CDD" id="cd02509">
    <property type="entry name" value="GDP-M1P_Guanylyltransferase"/>
    <property type="match status" value="1"/>
</dbReference>
<dbReference type="InterPro" id="IPR049577">
    <property type="entry name" value="GMPP_N"/>
</dbReference>
<reference evidence="4" key="1">
    <citation type="journal article" date="2019" name="Int. J. Syst. Evol. Microbiol.">
        <title>The Global Catalogue of Microorganisms (GCM) 10K type strain sequencing project: providing services to taxonomists for standard genome sequencing and annotation.</title>
        <authorList>
            <consortium name="The Broad Institute Genomics Platform"/>
            <consortium name="The Broad Institute Genome Sequencing Center for Infectious Disease"/>
            <person name="Wu L."/>
            <person name="Ma J."/>
        </authorList>
    </citation>
    <scope>NUCLEOTIDE SEQUENCE [LARGE SCALE GENOMIC DNA]</scope>
    <source>
        <strain evidence="4">JCM 16540</strain>
    </source>
</reference>
<keyword evidence="3" id="KW-0808">Transferase</keyword>
<dbReference type="PANTHER" id="PTHR46390">
    <property type="entry name" value="MANNOSE-1-PHOSPHATE GUANYLYLTRANSFERASE"/>
    <property type="match status" value="1"/>
</dbReference>
<dbReference type="SUPFAM" id="SSF53448">
    <property type="entry name" value="Nucleotide-diphospho-sugar transferases"/>
    <property type="match status" value="1"/>
</dbReference>
<feature type="domain" description="MannoseP isomerase/GMP-like beta-helix" evidence="2">
    <location>
        <begin position="295"/>
        <end position="348"/>
    </location>
</feature>
<evidence type="ECO:0000313" key="4">
    <source>
        <dbReference type="Proteomes" id="UP001500767"/>
    </source>
</evidence>
<dbReference type="InterPro" id="IPR029044">
    <property type="entry name" value="Nucleotide-diphossugar_trans"/>
</dbReference>
<dbReference type="InterPro" id="IPR051161">
    <property type="entry name" value="Mannose-6P_isomerase_type2"/>
</dbReference>
<gene>
    <name evidence="3" type="ORF">GCM10022197_28810</name>
</gene>
<dbReference type="InterPro" id="IPR054566">
    <property type="entry name" value="ManC/GMP-like_b-helix"/>
</dbReference>
<dbReference type="EMBL" id="BAAAYR010000004">
    <property type="protein sequence ID" value="GAA3570613.1"/>
    <property type="molecule type" value="Genomic_DNA"/>
</dbReference>
<dbReference type="Gene3D" id="3.90.550.10">
    <property type="entry name" value="Spore Coat Polysaccharide Biosynthesis Protein SpsA, Chain A"/>
    <property type="match status" value="1"/>
</dbReference>
<dbReference type="Proteomes" id="UP001500767">
    <property type="component" value="Unassembled WGS sequence"/>
</dbReference>
<sequence>MRYVLIVAGGSGKRLWPLSRQDMPKQLLKVVGGKSLLRLAYERVEGLVPDANILVCTGADYASTVAADLPELPVANILGEPEGRDSLNAVAWPAALLAARDPEAVIAVVTADQIMNPVEAFQAALVEGFTVAEEAPDALVTFGVVPTSPHTGYGYLQRGEEMPGHPDVCTVRAFKEKPDRATAEHYLDSGEYWWNSGMFVWRAATLLGQLEVLQPETYAAVTALAAAPDRVDEIYPRLLKISVDYAVMEPVSQGQGTARVVAVRLPISWYDVGGFAALGEHLPRDERGNAIQGVSVLVDAHDNLVINQSEDGRLVAVVGLSGMVIVQTPQITLVCPASEAERIKELVATVTAQLGTSYA</sequence>
<organism evidence="3 4">
    <name type="scientific">Microlunatus spumicola</name>
    <dbReference type="NCBI Taxonomy" id="81499"/>
    <lineage>
        <taxon>Bacteria</taxon>
        <taxon>Bacillati</taxon>
        <taxon>Actinomycetota</taxon>
        <taxon>Actinomycetes</taxon>
        <taxon>Propionibacteriales</taxon>
        <taxon>Propionibacteriaceae</taxon>
        <taxon>Microlunatus</taxon>
    </lineage>
</organism>
<comment type="caution">
    <text evidence="3">The sequence shown here is derived from an EMBL/GenBank/DDBJ whole genome shotgun (WGS) entry which is preliminary data.</text>
</comment>
<dbReference type="Pfam" id="PF00483">
    <property type="entry name" value="NTP_transferase"/>
    <property type="match status" value="1"/>
</dbReference>
<feature type="domain" description="Nucleotidyl transferase" evidence="1">
    <location>
        <begin position="5"/>
        <end position="280"/>
    </location>
</feature>
<dbReference type="Pfam" id="PF22640">
    <property type="entry name" value="ManC_GMP_beta-helix"/>
    <property type="match status" value="1"/>
</dbReference>
<proteinExistence type="predicted"/>
<protein>
    <submittedName>
        <fullName evidence="3">Mannose-1-phosphate guanylyltransferase</fullName>
    </submittedName>
</protein>
<keyword evidence="3" id="KW-0548">Nucleotidyltransferase</keyword>
<accession>A0ABP6XQF9</accession>
<evidence type="ECO:0000259" key="2">
    <source>
        <dbReference type="Pfam" id="PF22640"/>
    </source>
</evidence>